<dbReference type="SUPFAM" id="SSF56091">
    <property type="entry name" value="DNA ligase/mRNA capping enzyme, catalytic domain"/>
    <property type="match status" value="1"/>
</dbReference>
<dbReference type="InterPro" id="IPR001679">
    <property type="entry name" value="DNA_ligase"/>
</dbReference>
<keyword evidence="10" id="KW-0520">NAD</keyword>
<evidence type="ECO:0000256" key="7">
    <source>
        <dbReference type="ARBA" id="ARBA00022763"/>
    </source>
</evidence>
<evidence type="ECO:0000256" key="12">
    <source>
        <dbReference type="ARBA" id="ARBA00034005"/>
    </source>
</evidence>
<keyword evidence="9" id="KW-0460">Magnesium</keyword>
<dbReference type="SUPFAM" id="SSF52113">
    <property type="entry name" value="BRCT domain"/>
    <property type="match status" value="1"/>
</dbReference>
<comment type="cofactor">
    <cofactor evidence="1">
        <name>Mg(2+)</name>
        <dbReference type="ChEBI" id="CHEBI:18420"/>
    </cofactor>
</comment>
<comment type="caution">
    <text evidence="15">The sequence shown here is derived from an EMBL/GenBank/DDBJ whole genome shotgun (WGS) entry which is preliminary data.</text>
</comment>
<dbReference type="PROSITE" id="PS50172">
    <property type="entry name" value="BRCT"/>
    <property type="match status" value="1"/>
</dbReference>
<keyword evidence="5" id="KW-0235">DNA replication</keyword>
<evidence type="ECO:0000256" key="13">
    <source>
        <dbReference type="ARBA" id="ARBA00060881"/>
    </source>
</evidence>
<keyword evidence="8" id="KW-0862">Zinc</keyword>
<sequence>GLTIVLTYENGILRSGATRGNGEVGDDVTANVRTLKTVPLRIPIQRDAPPAPARLVVRGEVLILKEDFKKLNEDQAARGHAIYVNARNTASGSLKQKDPRITAQRPLTAFVYDIVDSSDPTPATEWESLAYLAQLGFNLVPDCERYDSLDALAAALPSWEARRHSFPFETDGIVIKVDQVALRRELGVVGKDPRGATAFKFPSEEATTRLLDVTINVGRTGKVTPTAVLEPVFVSGVTVSNATLHNYEVIRDLDIRIGDRVIVKRSGEVIPYIIGPVEAARDGSETPIRPPTHCPFCNTPLVQPAGAVDLFCVNPRCPERVFRSLEFFVSRQAMDIENIGPQTIRQLIDERKITRESDLFTLSAEDLHGLEGFAERKIANALAAIEAAKQRPLAQVITSLGIDGVGSVVAATLASEFRSIDALIDTCVRTQQAVEAFRSIAAPFAQNAASPEAVRAAERLTNPLLDLAVRYADAPDVEKRLARLLKPLLDEHPDLPIAALSAALLAVIDAARPLLTISGLGGILINGIVTWFSNEDNIALIRAMQAAGVSMQRAQAAALGDAFNGMSFVITGTMSVPREQIEQLITSHGGKISSSVSKKTSFVVVGDSPGSKYDKALALGVPIISEADLRKMASPA</sequence>
<dbReference type="Gene3D" id="1.10.150.20">
    <property type="entry name" value="5' to 3' exonuclease, C-terminal subdomain"/>
    <property type="match status" value="2"/>
</dbReference>
<evidence type="ECO:0000256" key="1">
    <source>
        <dbReference type="ARBA" id="ARBA00001946"/>
    </source>
</evidence>
<dbReference type="GO" id="GO:0006281">
    <property type="term" value="P:DNA repair"/>
    <property type="evidence" value="ECO:0007669"/>
    <property type="project" value="UniProtKB-KW"/>
</dbReference>
<dbReference type="NCBIfam" id="TIGR00575">
    <property type="entry name" value="dnlj"/>
    <property type="match status" value="1"/>
</dbReference>
<dbReference type="AlphaFoldDB" id="A0A2N6MN77"/>
<dbReference type="GO" id="GO:0006260">
    <property type="term" value="P:DNA replication"/>
    <property type="evidence" value="ECO:0007669"/>
    <property type="project" value="UniProtKB-KW"/>
</dbReference>
<evidence type="ECO:0000256" key="3">
    <source>
        <dbReference type="ARBA" id="ARBA00013308"/>
    </source>
</evidence>
<dbReference type="Pfam" id="PF03120">
    <property type="entry name" value="OB_DNA_ligase"/>
    <property type="match status" value="1"/>
</dbReference>
<dbReference type="CDD" id="cd17748">
    <property type="entry name" value="BRCT_DNA_ligase_like"/>
    <property type="match status" value="1"/>
</dbReference>
<evidence type="ECO:0000256" key="6">
    <source>
        <dbReference type="ARBA" id="ARBA00022723"/>
    </source>
</evidence>
<dbReference type="FunFam" id="2.40.50.140:FF:000012">
    <property type="entry name" value="DNA ligase"/>
    <property type="match status" value="1"/>
</dbReference>
<evidence type="ECO:0000256" key="8">
    <source>
        <dbReference type="ARBA" id="ARBA00022833"/>
    </source>
</evidence>
<dbReference type="InterPro" id="IPR013840">
    <property type="entry name" value="DNAligase_N"/>
</dbReference>
<dbReference type="Pfam" id="PF03119">
    <property type="entry name" value="DNA_ligase_ZBD"/>
    <property type="match status" value="1"/>
</dbReference>
<feature type="domain" description="BRCT" evidence="14">
    <location>
        <begin position="558"/>
        <end position="626"/>
    </location>
</feature>
<dbReference type="Gene3D" id="6.20.10.30">
    <property type="match status" value="1"/>
</dbReference>
<dbReference type="InterPro" id="IPR033136">
    <property type="entry name" value="DNA_ligase_CS"/>
</dbReference>
<comment type="similarity">
    <text evidence="13">Belongs to the NAD-dependent DNA ligase family. LigA subfamily.</text>
</comment>
<keyword evidence="6" id="KW-0479">Metal-binding</keyword>
<accession>A0A2N6MN77</accession>
<evidence type="ECO:0000259" key="14">
    <source>
        <dbReference type="PROSITE" id="PS50172"/>
    </source>
</evidence>
<dbReference type="EC" id="6.5.1.2" evidence="2"/>
<proteinExistence type="inferred from homology"/>
<keyword evidence="7" id="KW-0227">DNA damage</keyword>
<name>A0A2N6MN77_9CYAN</name>
<dbReference type="InterPro" id="IPR013839">
    <property type="entry name" value="DNAligase_adenylation"/>
</dbReference>
<dbReference type="Pfam" id="PF00533">
    <property type="entry name" value="BRCT"/>
    <property type="match status" value="1"/>
</dbReference>
<dbReference type="NCBIfam" id="NF005932">
    <property type="entry name" value="PRK07956.1"/>
    <property type="match status" value="1"/>
</dbReference>
<keyword evidence="11" id="KW-0234">DNA repair</keyword>
<dbReference type="PROSITE" id="PS01056">
    <property type="entry name" value="DNA_LIGASE_N2"/>
    <property type="match status" value="1"/>
</dbReference>
<dbReference type="EMBL" id="NMQI01000031">
    <property type="protein sequence ID" value="PMB48243.1"/>
    <property type="molecule type" value="Genomic_DNA"/>
</dbReference>
<dbReference type="InterPro" id="IPR036420">
    <property type="entry name" value="BRCT_dom_sf"/>
</dbReference>
<evidence type="ECO:0000313" key="16">
    <source>
        <dbReference type="Proteomes" id="UP000234966"/>
    </source>
</evidence>
<dbReference type="GO" id="GO:0003911">
    <property type="term" value="F:DNA ligase (NAD+) activity"/>
    <property type="evidence" value="ECO:0007669"/>
    <property type="project" value="UniProtKB-EC"/>
</dbReference>
<dbReference type="SMART" id="SM00292">
    <property type="entry name" value="BRCT"/>
    <property type="match status" value="1"/>
</dbReference>
<feature type="non-terminal residue" evidence="15">
    <location>
        <position position="1"/>
    </location>
</feature>
<organism evidence="15 16">
    <name type="scientific">Fischerella thermalis CCMEE 5330</name>
    <dbReference type="NCBI Taxonomy" id="2019670"/>
    <lineage>
        <taxon>Bacteria</taxon>
        <taxon>Bacillati</taxon>
        <taxon>Cyanobacteriota</taxon>
        <taxon>Cyanophyceae</taxon>
        <taxon>Nostocales</taxon>
        <taxon>Hapalosiphonaceae</taxon>
        <taxon>Fischerella</taxon>
    </lineage>
</organism>
<dbReference type="InterPro" id="IPR012340">
    <property type="entry name" value="NA-bd_OB-fold"/>
</dbReference>
<dbReference type="InterPro" id="IPR010994">
    <property type="entry name" value="RuvA_2-like"/>
</dbReference>
<dbReference type="SMART" id="SM00532">
    <property type="entry name" value="LIGANc"/>
    <property type="match status" value="1"/>
</dbReference>
<evidence type="ECO:0000256" key="4">
    <source>
        <dbReference type="ARBA" id="ARBA00022598"/>
    </source>
</evidence>
<dbReference type="PIRSF" id="PIRSF001604">
    <property type="entry name" value="LigA"/>
    <property type="match status" value="1"/>
</dbReference>
<dbReference type="GO" id="GO:0046872">
    <property type="term" value="F:metal ion binding"/>
    <property type="evidence" value="ECO:0007669"/>
    <property type="project" value="UniProtKB-KW"/>
</dbReference>
<dbReference type="HAMAP" id="MF_01588">
    <property type="entry name" value="DNA_ligase_A"/>
    <property type="match status" value="1"/>
</dbReference>
<dbReference type="Proteomes" id="UP000234966">
    <property type="component" value="Unassembled WGS sequence"/>
</dbReference>
<evidence type="ECO:0000256" key="2">
    <source>
        <dbReference type="ARBA" id="ARBA00012722"/>
    </source>
</evidence>
<dbReference type="InterPro" id="IPR004150">
    <property type="entry name" value="NAD_DNA_ligase_OB"/>
</dbReference>
<evidence type="ECO:0000313" key="15">
    <source>
        <dbReference type="EMBL" id="PMB48243.1"/>
    </source>
</evidence>
<evidence type="ECO:0000256" key="11">
    <source>
        <dbReference type="ARBA" id="ARBA00023204"/>
    </source>
</evidence>
<protein>
    <recommendedName>
        <fullName evidence="3">DNA ligase</fullName>
        <ecNumber evidence="2">6.5.1.2</ecNumber>
    </recommendedName>
</protein>
<evidence type="ECO:0000256" key="9">
    <source>
        <dbReference type="ARBA" id="ARBA00022842"/>
    </source>
</evidence>
<keyword evidence="4 15" id="KW-0436">Ligase</keyword>
<dbReference type="SUPFAM" id="SSF50249">
    <property type="entry name" value="Nucleic acid-binding proteins"/>
    <property type="match status" value="1"/>
</dbReference>
<dbReference type="InterPro" id="IPR004149">
    <property type="entry name" value="Znf_DNAligase_C4"/>
</dbReference>
<dbReference type="Gene3D" id="3.30.470.30">
    <property type="entry name" value="DNA ligase/mRNA capping enzyme"/>
    <property type="match status" value="1"/>
</dbReference>
<gene>
    <name evidence="15" type="primary">ligA</name>
    <name evidence="15" type="ORF">CEN41_01520</name>
</gene>
<dbReference type="InterPro" id="IPR001357">
    <property type="entry name" value="BRCT_dom"/>
</dbReference>
<comment type="catalytic activity">
    <reaction evidence="12">
        <text>NAD(+) + (deoxyribonucleotide)n-3'-hydroxyl + 5'-phospho-(deoxyribonucleotide)m = (deoxyribonucleotide)n+m + AMP + beta-nicotinamide D-nucleotide.</text>
        <dbReference type="EC" id="6.5.1.2"/>
    </reaction>
</comment>
<dbReference type="Gene3D" id="3.40.50.10190">
    <property type="entry name" value="BRCT domain"/>
    <property type="match status" value="1"/>
</dbReference>
<reference evidence="15 16" key="1">
    <citation type="submission" date="2017-07" db="EMBL/GenBank/DDBJ databases">
        <title>Genomes of Fischerella (Mastigocladus) sp. strains.</title>
        <authorList>
            <person name="Miller S.R."/>
        </authorList>
    </citation>
    <scope>NUCLEOTIDE SEQUENCE [LARGE SCALE GENOMIC DNA]</scope>
    <source>
        <strain evidence="15 16">CCMEE 5330</strain>
    </source>
</reference>
<evidence type="ECO:0000256" key="5">
    <source>
        <dbReference type="ARBA" id="ARBA00022705"/>
    </source>
</evidence>
<dbReference type="Gene3D" id="2.40.50.140">
    <property type="entry name" value="Nucleic acid-binding proteins"/>
    <property type="match status" value="1"/>
</dbReference>
<dbReference type="SUPFAM" id="SSF47781">
    <property type="entry name" value="RuvA domain 2-like"/>
    <property type="match status" value="1"/>
</dbReference>
<dbReference type="Pfam" id="PF01653">
    <property type="entry name" value="DNA_ligase_aden"/>
    <property type="match status" value="1"/>
</dbReference>
<evidence type="ECO:0000256" key="10">
    <source>
        <dbReference type="ARBA" id="ARBA00023027"/>
    </source>
</evidence>